<evidence type="ECO:0000256" key="1">
    <source>
        <dbReference type="ARBA" id="ARBA00022741"/>
    </source>
</evidence>
<dbReference type="Proteomes" id="UP000789595">
    <property type="component" value="Unassembled WGS sequence"/>
</dbReference>
<comment type="caution">
    <text evidence="6">The sequence shown here is derived from an EMBL/GenBank/DDBJ whole genome shotgun (WGS) entry which is preliminary data.</text>
</comment>
<dbReference type="Gene3D" id="1.10.8.60">
    <property type="match status" value="1"/>
</dbReference>
<dbReference type="GO" id="GO:0016887">
    <property type="term" value="F:ATP hydrolysis activity"/>
    <property type="evidence" value="ECO:0007669"/>
    <property type="project" value="InterPro"/>
</dbReference>
<dbReference type="InterPro" id="IPR003593">
    <property type="entry name" value="AAA+_ATPase"/>
</dbReference>
<evidence type="ECO:0000259" key="4">
    <source>
        <dbReference type="SMART" id="SM00382"/>
    </source>
</evidence>
<evidence type="ECO:0000313" key="6">
    <source>
        <dbReference type="EMBL" id="CAH0367248.1"/>
    </source>
</evidence>
<dbReference type="InterPro" id="IPR003959">
    <property type="entry name" value="ATPase_AAA_core"/>
</dbReference>
<proteinExistence type="predicted"/>
<dbReference type="SUPFAM" id="SSF52540">
    <property type="entry name" value="P-loop containing nucleoside triphosphate hydrolases"/>
    <property type="match status" value="1"/>
</dbReference>
<feature type="region of interest" description="Disordered" evidence="3">
    <location>
        <begin position="137"/>
        <end position="163"/>
    </location>
</feature>
<dbReference type="EMBL" id="CAKKNE010000002">
    <property type="protein sequence ID" value="CAH0367248.1"/>
    <property type="molecule type" value="Genomic_DNA"/>
</dbReference>
<feature type="region of interest" description="Disordered" evidence="3">
    <location>
        <begin position="65"/>
        <end position="84"/>
    </location>
</feature>
<reference evidence="6" key="1">
    <citation type="submission" date="2021-11" db="EMBL/GenBank/DDBJ databases">
        <authorList>
            <consortium name="Genoscope - CEA"/>
            <person name="William W."/>
        </authorList>
    </citation>
    <scope>NUCLEOTIDE SEQUENCE</scope>
</reference>
<dbReference type="GO" id="GO:0005524">
    <property type="term" value="F:ATP binding"/>
    <property type="evidence" value="ECO:0007669"/>
    <property type="project" value="UniProtKB-KW"/>
</dbReference>
<dbReference type="AlphaFoldDB" id="A0A8J2SCR6"/>
<evidence type="ECO:0008006" key="8">
    <source>
        <dbReference type="Google" id="ProtNLM"/>
    </source>
</evidence>
<dbReference type="Gene3D" id="3.40.50.300">
    <property type="entry name" value="P-loop containing nucleotide triphosphate hydrolases"/>
    <property type="match status" value="1"/>
</dbReference>
<dbReference type="SMART" id="SM00382">
    <property type="entry name" value="AAA"/>
    <property type="match status" value="1"/>
</dbReference>
<dbReference type="Pfam" id="PF07724">
    <property type="entry name" value="AAA_2"/>
    <property type="match status" value="1"/>
</dbReference>
<feature type="compositionally biased region" description="Acidic residues" evidence="3">
    <location>
        <begin position="642"/>
        <end position="659"/>
    </location>
</feature>
<keyword evidence="2" id="KW-0067">ATP-binding</keyword>
<feature type="domain" description="AAA+ ATPase" evidence="4">
    <location>
        <begin position="231"/>
        <end position="459"/>
    </location>
</feature>
<protein>
    <recommendedName>
        <fullName evidence="8">AAA+ ATPase domain-containing protein</fullName>
    </recommendedName>
</protein>
<feature type="region of interest" description="Disordered" evidence="3">
    <location>
        <begin position="642"/>
        <end position="671"/>
    </location>
</feature>
<feature type="non-terminal residue" evidence="6">
    <location>
        <position position="682"/>
    </location>
</feature>
<evidence type="ECO:0000256" key="2">
    <source>
        <dbReference type="ARBA" id="ARBA00022840"/>
    </source>
</evidence>
<dbReference type="OrthoDB" id="1721884at2759"/>
<evidence type="ECO:0000259" key="5">
    <source>
        <dbReference type="SMART" id="SM01086"/>
    </source>
</evidence>
<organism evidence="6 7">
    <name type="scientific">Pelagomonas calceolata</name>
    <dbReference type="NCBI Taxonomy" id="35677"/>
    <lineage>
        <taxon>Eukaryota</taxon>
        <taxon>Sar</taxon>
        <taxon>Stramenopiles</taxon>
        <taxon>Ochrophyta</taxon>
        <taxon>Pelagophyceae</taxon>
        <taxon>Pelagomonadales</taxon>
        <taxon>Pelagomonadaceae</taxon>
        <taxon>Pelagomonas</taxon>
    </lineage>
</organism>
<dbReference type="PANTHER" id="PTHR48102:SF7">
    <property type="entry name" value="ATP-DEPENDENT CLP PROTEASE ATP-BINDING SUBUNIT CLPX-LIKE, MITOCHONDRIAL"/>
    <property type="match status" value="1"/>
</dbReference>
<dbReference type="GO" id="GO:0051603">
    <property type="term" value="P:proteolysis involved in protein catabolic process"/>
    <property type="evidence" value="ECO:0007669"/>
    <property type="project" value="TreeGrafter"/>
</dbReference>
<feature type="compositionally biased region" description="Acidic residues" evidence="3">
    <location>
        <begin position="137"/>
        <end position="152"/>
    </location>
</feature>
<evidence type="ECO:0000256" key="3">
    <source>
        <dbReference type="SAM" id="MobiDB-lite"/>
    </source>
</evidence>
<dbReference type="InterPro" id="IPR027417">
    <property type="entry name" value="P-loop_NTPase"/>
</dbReference>
<gene>
    <name evidence="6" type="ORF">PECAL_2P02620</name>
</gene>
<dbReference type="PANTHER" id="PTHR48102">
    <property type="entry name" value="ATP-DEPENDENT CLP PROTEASE ATP-BINDING SUBUNIT CLPX-LIKE, MITOCHONDRIAL-RELATED"/>
    <property type="match status" value="1"/>
</dbReference>
<name>A0A8J2SCR6_9STRA</name>
<feature type="compositionally biased region" description="Acidic residues" evidence="3">
    <location>
        <begin position="72"/>
        <end position="82"/>
    </location>
</feature>
<keyword evidence="1" id="KW-0547">Nucleotide-binding</keyword>
<dbReference type="SMART" id="SM01086">
    <property type="entry name" value="ClpB_D2-small"/>
    <property type="match status" value="1"/>
</dbReference>
<keyword evidence="7" id="KW-1185">Reference proteome</keyword>
<dbReference type="Pfam" id="PF10431">
    <property type="entry name" value="ClpB_D2-small"/>
    <property type="match status" value="1"/>
</dbReference>
<dbReference type="InterPro" id="IPR019489">
    <property type="entry name" value="Clp_ATPase_C"/>
</dbReference>
<sequence length="682" mass="74896">RCATRILDSVISPQSDIGALQECVECVKQAPSPRDTMRRRRAVSVLLCCHAAAAFLGARPVTTPRAHRAEANDDGDENEGDDAVIGLDSLPDELQSQIVEAIARSRLRDGKAEGVISTNEDGAASLFLFGNEDEEVTLEKTDSDEDEDDDDQPFVVLGDRKRKQKKAKDKSEALSRIARFDLRPREVREHLDRYVVRQADAKKVLSVAVCDHYNVVRRCLADENEKKAEYSKPNILLLGPSGSGKTYIMRTLARLLGVPFVRADATKFTETGIVGEDAEDLVRQLVEQADGDVELAQYGIIYVDEVDKLCRGEQGPTSGSQGVPGNRGVQNTFLKVMEETEISIQKQSGMIPQIFLGGGDAAPQRISTKHVLFIFSGAFTGLDERLKQKHVPKNMGFLGGGHDDEEEDDDVPKSYLKQATSADFVDAGLETEFIGRIPVRVAVDPLGARDLELVLLQSEGSVLRQYERDFEGYGVDLTVSRDAIAVIAKKAADEKTGARGLVTVLERTFREFKYELPCAGITELHCDAATVENPRATLDRLLEGVDGARDDVRKADAARVEAEFFARHSLNVTLGDSLVDFLMAEAKAHPERSVRGLCAPLLDDASLAAALHTIQKRTGSIPALPLELLLDREATVKRWLDDLPDVEEEDDDADEDDDEKPVASASSDDRDTLRQIFDAVVK</sequence>
<dbReference type="InterPro" id="IPR050052">
    <property type="entry name" value="ATP-dep_Clp_protease_ClpX"/>
</dbReference>
<accession>A0A8J2SCR6</accession>
<feature type="domain" description="Clp ATPase C-terminal" evidence="5">
    <location>
        <begin position="446"/>
        <end position="538"/>
    </location>
</feature>
<evidence type="ECO:0000313" key="7">
    <source>
        <dbReference type="Proteomes" id="UP000789595"/>
    </source>
</evidence>